<keyword evidence="2" id="KW-0677">Repeat</keyword>
<name>A0ABD0MCL8_CIRMR</name>
<evidence type="ECO:0000313" key="3">
    <source>
        <dbReference type="EMBL" id="KAL0146677.1"/>
    </source>
</evidence>
<dbReference type="EMBL" id="JAMKFB020000908">
    <property type="protein sequence ID" value="KAL0146677.1"/>
    <property type="molecule type" value="Genomic_DNA"/>
</dbReference>
<evidence type="ECO:0000256" key="2">
    <source>
        <dbReference type="ARBA" id="ARBA00022737"/>
    </source>
</evidence>
<dbReference type="AlphaFoldDB" id="A0ABD0MCL8"/>
<dbReference type="Gene3D" id="3.80.10.10">
    <property type="entry name" value="Ribonuclease Inhibitor"/>
    <property type="match status" value="1"/>
</dbReference>
<dbReference type="PROSITE" id="PS51450">
    <property type="entry name" value="LRR"/>
    <property type="match status" value="1"/>
</dbReference>
<accession>A0ABD0MCL8</accession>
<dbReference type="Pfam" id="PF13516">
    <property type="entry name" value="LRR_6"/>
    <property type="match status" value="2"/>
</dbReference>
<dbReference type="SMART" id="SM00368">
    <property type="entry name" value="LRR_RI"/>
    <property type="match status" value="3"/>
</dbReference>
<evidence type="ECO:0000256" key="1">
    <source>
        <dbReference type="ARBA" id="ARBA00022614"/>
    </source>
</evidence>
<proteinExistence type="predicted"/>
<protein>
    <submittedName>
        <fullName evidence="3">Uncharacterized protein</fullName>
    </submittedName>
</protein>
<comment type="caution">
    <text evidence="3">The sequence shown here is derived from an EMBL/GenBank/DDBJ whole genome shotgun (WGS) entry which is preliminary data.</text>
</comment>
<keyword evidence="4" id="KW-1185">Reference proteome</keyword>
<feature type="non-terminal residue" evidence="3">
    <location>
        <position position="1"/>
    </location>
</feature>
<dbReference type="Proteomes" id="UP001529510">
    <property type="component" value="Unassembled WGS sequence"/>
</dbReference>
<dbReference type="InterPro" id="IPR032675">
    <property type="entry name" value="LRR_dom_sf"/>
</dbReference>
<keyword evidence="1" id="KW-0433">Leucine-rich repeat</keyword>
<evidence type="ECO:0000313" key="4">
    <source>
        <dbReference type="Proteomes" id="UP001529510"/>
    </source>
</evidence>
<dbReference type="PANTHER" id="PTHR24106">
    <property type="entry name" value="NACHT, LRR AND CARD DOMAINS-CONTAINING"/>
    <property type="match status" value="1"/>
</dbReference>
<gene>
    <name evidence="3" type="ORF">M9458_058017</name>
</gene>
<organism evidence="3 4">
    <name type="scientific">Cirrhinus mrigala</name>
    <name type="common">Mrigala</name>
    <dbReference type="NCBI Taxonomy" id="683832"/>
    <lineage>
        <taxon>Eukaryota</taxon>
        <taxon>Metazoa</taxon>
        <taxon>Chordata</taxon>
        <taxon>Craniata</taxon>
        <taxon>Vertebrata</taxon>
        <taxon>Euteleostomi</taxon>
        <taxon>Actinopterygii</taxon>
        <taxon>Neopterygii</taxon>
        <taxon>Teleostei</taxon>
        <taxon>Ostariophysi</taxon>
        <taxon>Cypriniformes</taxon>
        <taxon>Cyprinidae</taxon>
        <taxon>Labeoninae</taxon>
        <taxon>Labeonini</taxon>
        <taxon>Cirrhinus</taxon>
    </lineage>
</organism>
<reference evidence="3 4" key="1">
    <citation type="submission" date="2024-05" db="EMBL/GenBank/DDBJ databases">
        <title>Genome sequencing and assembly of Indian major carp, Cirrhinus mrigala (Hamilton, 1822).</title>
        <authorList>
            <person name="Mohindra V."/>
            <person name="Chowdhury L.M."/>
            <person name="Lal K."/>
            <person name="Jena J.K."/>
        </authorList>
    </citation>
    <scope>NUCLEOTIDE SEQUENCE [LARGE SCALE GENOMIC DNA]</scope>
    <source>
        <strain evidence="3">CM1030</strain>
        <tissue evidence="3">Blood</tissue>
    </source>
</reference>
<dbReference type="InterPro" id="IPR051261">
    <property type="entry name" value="NLR"/>
</dbReference>
<dbReference type="InterPro" id="IPR001611">
    <property type="entry name" value="Leu-rich_rpt"/>
</dbReference>
<dbReference type="SUPFAM" id="SSF52047">
    <property type="entry name" value="RNI-like"/>
    <property type="match status" value="1"/>
</dbReference>
<sequence>LCGCKLTAQSCESLSSVLQSSNSHLKELDLSNNDLQDSGVNLLSDGLKRNCQLEILRLARCKLTARSCESLSSVLQSSNSCLKELDLSNNNLQDSGVKLLSDGLKSPNCELEILR</sequence>